<feature type="domain" description="IPT/TIG" evidence="2">
    <location>
        <begin position="154"/>
        <end position="223"/>
    </location>
</feature>
<dbReference type="Proteomes" id="UP000677054">
    <property type="component" value="Unassembled WGS sequence"/>
</dbReference>
<gene>
    <name evidence="3" type="ORF">DSTB1V02_LOCUS8885</name>
</gene>
<dbReference type="InterPro" id="IPR002909">
    <property type="entry name" value="IPT_dom"/>
</dbReference>
<dbReference type="Pfam" id="PF01833">
    <property type="entry name" value="TIG"/>
    <property type="match status" value="1"/>
</dbReference>
<dbReference type="EMBL" id="LR901651">
    <property type="protein sequence ID" value="CAD7249084.1"/>
    <property type="molecule type" value="Genomic_DNA"/>
</dbReference>
<evidence type="ECO:0000259" key="2">
    <source>
        <dbReference type="Pfam" id="PF01833"/>
    </source>
</evidence>
<evidence type="ECO:0000313" key="3">
    <source>
        <dbReference type="EMBL" id="CAD7249084.1"/>
    </source>
</evidence>
<evidence type="ECO:0000313" key="4">
    <source>
        <dbReference type="Proteomes" id="UP000677054"/>
    </source>
</evidence>
<organism evidence="3">
    <name type="scientific">Darwinula stevensoni</name>
    <dbReference type="NCBI Taxonomy" id="69355"/>
    <lineage>
        <taxon>Eukaryota</taxon>
        <taxon>Metazoa</taxon>
        <taxon>Ecdysozoa</taxon>
        <taxon>Arthropoda</taxon>
        <taxon>Crustacea</taxon>
        <taxon>Oligostraca</taxon>
        <taxon>Ostracoda</taxon>
        <taxon>Podocopa</taxon>
        <taxon>Podocopida</taxon>
        <taxon>Darwinulocopina</taxon>
        <taxon>Darwinuloidea</taxon>
        <taxon>Darwinulidae</taxon>
        <taxon>Darwinula</taxon>
    </lineage>
</organism>
<protein>
    <recommendedName>
        <fullName evidence="2">IPT/TIG domain-containing protein</fullName>
    </recommendedName>
</protein>
<sequence>MMGKPCANGTSTVENCWEENESKSKGKCRGREGRKKGVARRGEGEREGEGERLQKEGEGLQGIRISQQFFAPGCEATSFNLQLDDAHKDVLLRNENLAVCKTPSQNETGDMKFQMDFDSRKKGELNFTYLEDPVISYVFSGGSQQDERPRTIASGGIRIHVMGEHLQSVYKPSICFNGTTFCEGHNLDLGVSLEEIEVWIGKEKCKVTSLSRTQLICLLPDRQPRGGFDGNPPLLT</sequence>
<dbReference type="PANTHER" id="PTHR22625:SF61">
    <property type="entry name" value="HEPATOCYTE GROWTH FACTOR RECEPTOR"/>
    <property type="match status" value="1"/>
</dbReference>
<dbReference type="GO" id="GO:0002116">
    <property type="term" value="C:semaphorin receptor complex"/>
    <property type="evidence" value="ECO:0007669"/>
    <property type="project" value="TreeGrafter"/>
</dbReference>
<dbReference type="PANTHER" id="PTHR22625">
    <property type="entry name" value="PLEXIN"/>
    <property type="match status" value="1"/>
</dbReference>
<feature type="compositionally biased region" description="Basic residues" evidence="1">
    <location>
        <begin position="25"/>
        <end position="39"/>
    </location>
</feature>
<feature type="region of interest" description="Disordered" evidence="1">
    <location>
        <begin position="1"/>
        <end position="58"/>
    </location>
</feature>
<name>A0A7R9A630_9CRUS</name>
<dbReference type="GO" id="GO:0030334">
    <property type="term" value="P:regulation of cell migration"/>
    <property type="evidence" value="ECO:0007669"/>
    <property type="project" value="TreeGrafter"/>
</dbReference>
<proteinExistence type="predicted"/>
<dbReference type="AlphaFoldDB" id="A0A7R9A630"/>
<accession>A0A7R9A630</accession>
<keyword evidence="4" id="KW-1185">Reference proteome</keyword>
<feature type="compositionally biased region" description="Basic and acidic residues" evidence="1">
    <location>
        <begin position="40"/>
        <end position="58"/>
    </location>
</feature>
<dbReference type="CDD" id="cd00603">
    <property type="entry name" value="IPT_PCSR"/>
    <property type="match status" value="1"/>
</dbReference>
<evidence type="ECO:0000256" key="1">
    <source>
        <dbReference type="SAM" id="MobiDB-lite"/>
    </source>
</evidence>
<dbReference type="InterPro" id="IPR031148">
    <property type="entry name" value="Plexin"/>
</dbReference>
<dbReference type="GO" id="GO:0017154">
    <property type="term" value="F:semaphorin receptor activity"/>
    <property type="evidence" value="ECO:0007669"/>
    <property type="project" value="InterPro"/>
</dbReference>
<feature type="non-terminal residue" evidence="3">
    <location>
        <position position="236"/>
    </location>
</feature>
<dbReference type="GO" id="GO:0005886">
    <property type="term" value="C:plasma membrane"/>
    <property type="evidence" value="ECO:0007669"/>
    <property type="project" value="TreeGrafter"/>
</dbReference>
<reference evidence="3" key="1">
    <citation type="submission" date="2020-11" db="EMBL/GenBank/DDBJ databases">
        <authorList>
            <person name="Tran Van P."/>
        </authorList>
    </citation>
    <scope>NUCLEOTIDE SEQUENCE</scope>
</reference>
<dbReference type="EMBL" id="CAJPEV010002134">
    <property type="protein sequence ID" value="CAG0895796.1"/>
    <property type="molecule type" value="Genomic_DNA"/>
</dbReference>